<evidence type="ECO:0000313" key="2">
    <source>
        <dbReference type="EMBL" id="KAK8146924.1"/>
    </source>
</evidence>
<organism evidence="2 3">
    <name type="scientific">Beauveria asiatica</name>
    <dbReference type="NCBI Taxonomy" id="1069075"/>
    <lineage>
        <taxon>Eukaryota</taxon>
        <taxon>Fungi</taxon>
        <taxon>Dikarya</taxon>
        <taxon>Ascomycota</taxon>
        <taxon>Pezizomycotina</taxon>
        <taxon>Sordariomycetes</taxon>
        <taxon>Hypocreomycetidae</taxon>
        <taxon>Hypocreales</taxon>
        <taxon>Cordycipitaceae</taxon>
        <taxon>Beauveria</taxon>
    </lineage>
</organism>
<comment type="caution">
    <text evidence="2">The sequence shown here is derived from an EMBL/GenBank/DDBJ whole genome shotgun (WGS) entry which is preliminary data.</text>
</comment>
<keyword evidence="1" id="KW-0732">Signal</keyword>
<evidence type="ECO:0000256" key="1">
    <source>
        <dbReference type="SAM" id="SignalP"/>
    </source>
</evidence>
<protein>
    <submittedName>
        <fullName evidence="2">Uncharacterized protein</fullName>
    </submittedName>
</protein>
<proteinExistence type="predicted"/>
<name>A0AAW0RXA6_9HYPO</name>
<feature type="chain" id="PRO_5043945682" evidence="1">
    <location>
        <begin position="18"/>
        <end position="194"/>
    </location>
</feature>
<accession>A0AAW0RXA6</accession>
<keyword evidence="3" id="KW-1185">Reference proteome</keyword>
<sequence length="194" mass="20855">MKPALVLAVVCASLVSAKKKPKTKTTRTRFTPTFLRKHFTKGWRDLDAPVTCEMCKNICAVAPVPKWIDEYWACIKFKCNEKQATTHRCSPTDWGVFPKTTDNATSTSTIAASNNGTSATPTFITVTSTTAPGPTSSLATISSTSSAIANASTAMASTTTSSSSHSLVPRRPSFITSMVQMGMSVEDEDEDEDE</sequence>
<gene>
    <name evidence="2" type="ORF">G3M48_002423</name>
</gene>
<dbReference type="EMBL" id="JAAHCF010000180">
    <property type="protein sequence ID" value="KAK8146924.1"/>
    <property type="molecule type" value="Genomic_DNA"/>
</dbReference>
<evidence type="ECO:0000313" key="3">
    <source>
        <dbReference type="Proteomes" id="UP001397290"/>
    </source>
</evidence>
<dbReference type="AlphaFoldDB" id="A0AAW0RXA6"/>
<reference evidence="2 3" key="1">
    <citation type="submission" date="2020-02" db="EMBL/GenBank/DDBJ databases">
        <title>Comparative genomics of the hypocrealean fungal genus Beauvera.</title>
        <authorList>
            <person name="Showalter D.N."/>
            <person name="Bushley K.E."/>
            <person name="Rehner S.A."/>
        </authorList>
    </citation>
    <scope>NUCLEOTIDE SEQUENCE [LARGE SCALE GENOMIC DNA]</scope>
    <source>
        <strain evidence="2 3">ARSEF4384</strain>
    </source>
</reference>
<dbReference type="Proteomes" id="UP001397290">
    <property type="component" value="Unassembled WGS sequence"/>
</dbReference>
<feature type="signal peptide" evidence="1">
    <location>
        <begin position="1"/>
        <end position="17"/>
    </location>
</feature>